<evidence type="ECO:0000313" key="2">
    <source>
        <dbReference type="Proteomes" id="UP000242287"/>
    </source>
</evidence>
<name>A0A2A9NL77_9AGAR</name>
<evidence type="ECO:0000313" key="1">
    <source>
        <dbReference type="EMBL" id="PFH49071.1"/>
    </source>
</evidence>
<dbReference type="STRING" id="703135.A0A2A9NL77"/>
<keyword evidence="2" id="KW-1185">Reference proteome</keyword>
<proteinExistence type="predicted"/>
<dbReference type="AlphaFoldDB" id="A0A2A9NL77"/>
<dbReference type="OrthoDB" id="158739at2759"/>
<accession>A0A2A9NL77</accession>
<gene>
    <name evidence="1" type="ORF">AMATHDRAFT_5216</name>
</gene>
<dbReference type="EMBL" id="KZ302040">
    <property type="protein sequence ID" value="PFH49071.1"/>
    <property type="molecule type" value="Genomic_DNA"/>
</dbReference>
<reference evidence="1 2" key="1">
    <citation type="submission" date="2014-02" db="EMBL/GenBank/DDBJ databases">
        <title>Transposable element dynamics among asymbiotic and ectomycorrhizal Amanita fungi.</title>
        <authorList>
            <consortium name="DOE Joint Genome Institute"/>
            <person name="Hess J."/>
            <person name="Skrede I."/>
            <person name="Wolfe B."/>
            <person name="LaButti K."/>
            <person name="Ohm R.A."/>
            <person name="Grigoriev I.V."/>
            <person name="Pringle A."/>
        </authorList>
    </citation>
    <scope>NUCLEOTIDE SEQUENCE [LARGE SCALE GENOMIC DNA]</scope>
    <source>
        <strain evidence="1 2">SKay4041</strain>
    </source>
</reference>
<protein>
    <submittedName>
        <fullName evidence="1">Uncharacterized protein</fullName>
    </submittedName>
</protein>
<dbReference type="Proteomes" id="UP000242287">
    <property type="component" value="Unassembled WGS sequence"/>
</dbReference>
<organism evidence="1 2">
    <name type="scientific">Amanita thiersii Skay4041</name>
    <dbReference type="NCBI Taxonomy" id="703135"/>
    <lineage>
        <taxon>Eukaryota</taxon>
        <taxon>Fungi</taxon>
        <taxon>Dikarya</taxon>
        <taxon>Basidiomycota</taxon>
        <taxon>Agaricomycotina</taxon>
        <taxon>Agaricomycetes</taxon>
        <taxon>Agaricomycetidae</taxon>
        <taxon>Agaricales</taxon>
        <taxon>Pluteineae</taxon>
        <taxon>Amanitaceae</taxon>
        <taxon>Amanita</taxon>
    </lineage>
</organism>
<sequence length="219" mass="24642">MAWRRFSGLMAGYVCSFLLDDDHRSCGPQYMSILLRGLEHLRMRRREYDMLVDNFISSSAKDGNRDMDIPSTVRNAIFGSTLGHPGIIRQILTLFHYQCQQGLHGAPAMLQYLVSPSFQDVMQGSSSFSWIATRRFSKDEARFLHDALNRTDLQATFHVNRFDPIAGSISCDFKHTGIVTGCENVMDRLQFAAPLWRTYSIDSITAKDASHEPAAAAAV</sequence>